<keyword evidence="2 9" id="KW-0479">Metal-binding</keyword>
<dbReference type="NCBIfam" id="TIGR00372">
    <property type="entry name" value="cas4"/>
    <property type="match status" value="1"/>
</dbReference>
<accession>A0A7V3ZSN7</accession>
<dbReference type="GO" id="GO:0004527">
    <property type="term" value="F:exonuclease activity"/>
    <property type="evidence" value="ECO:0007669"/>
    <property type="project" value="UniProtKB-KW"/>
</dbReference>
<evidence type="ECO:0000256" key="2">
    <source>
        <dbReference type="ARBA" id="ARBA00022723"/>
    </source>
</evidence>
<dbReference type="EMBL" id="DTDP01000036">
    <property type="protein sequence ID" value="HGK53572.1"/>
    <property type="molecule type" value="Genomic_DNA"/>
</dbReference>
<keyword evidence="4 9" id="KW-0269">Exonuclease</keyword>
<dbReference type="InterPro" id="IPR022765">
    <property type="entry name" value="Dna2/Cas4_DUF83"/>
</dbReference>
<dbReference type="GO" id="GO:0046872">
    <property type="term" value="F:metal ion binding"/>
    <property type="evidence" value="ECO:0007669"/>
    <property type="project" value="UniProtKB-KW"/>
</dbReference>
<gene>
    <name evidence="11" type="primary">cas4</name>
    <name evidence="11" type="ORF">ENU72_00940</name>
</gene>
<keyword evidence="3 9" id="KW-0378">Hydrolase</keyword>
<reference evidence="11" key="1">
    <citation type="journal article" date="2020" name="mSystems">
        <title>Genome- and Community-Level Interaction Insights into Carbon Utilization and Element Cycling Functions of Hydrothermarchaeota in Hydrothermal Sediment.</title>
        <authorList>
            <person name="Zhou Z."/>
            <person name="Liu Y."/>
            <person name="Xu W."/>
            <person name="Pan J."/>
            <person name="Luo Z.H."/>
            <person name="Li M."/>
        </authorList>
    </citation>
    <scope>NUCLEOTIDE SEQUENCE [LARGE SCALE GENOMIC DNA]</scope>
    <source>
        <strain evidence="11">SpSt-695</strain>
    </source>
</reference>
<evidence type="ECO:0000256" key="4">
    <source>
        <dbReference type="ARBA" id="ARBA00022839"/>
    </source>
</evidence>
<comment type="caution">
    <text evidence="11">The sequence shown here is derived from an EMBL/GenBank/DDBJ whole genome shotgun (WGS) entry which is preliminary data.</text>
</comment>
<sequence length="167" mass="19934">MNFFVNPIPTLIWYYYICPREVWLMSRQLEPVQENPFIEIGRLISEDSYKRERKEIRLENMVIDLLKIEGEEVIIGEVKKSSRYEKAARMQLAYYLLRLKRFGILAKGQLLFPKEKKKLNVELTPEIEDELRAAEDNIKKLISMDIPPLPKKLIFCKRCGYQEFCWA</sequence>
<dbReference type="GO" id="GO:0051536">
    <property type="term" value="F:iron-sulfur cluster binding"/>
    <property type="evidence" value="ECO:0007669"/>
    <property type="project" value="UniProtKB-KW"/>
</dbReference>
<dbReference type="AlphaFoldDB" id="A0A7V3ZSN7"/>
<name>A0A7V3ZSN7_UNCW3</name>
<dbReference type="Gene3D" id="3.90.320.10">
    <property type="match status" value="1"/>
</dbReference>
<dbReference type="PANTHER" id="PTHR37168:SF2">
    <property type="entry name" value="CRISPR-ASSOCIATED EXONUCLEASE CAS4"/>
    <property type="match status" value="1"/>
</dbReference>
<dbReference type="GO" id="GO:0051607">
    <property type="term" value="P:defense response to virus"/>
    <property type="evidence" value="ECO:0007669"/>
    <property type="project" value="UniProtKB-KW"/>
</dbReference>
<dbReference type="InterPro" id="IPR011604">
    <property type="entry name" value="PDDEXK-like_dom_sf"/>
</dbReference>
<dbReference type="EC" id="3.1.12.1" evidence="9"/>
<evidence type="ECO:0000256" key="9">
    <source>
        <dbReference type="RuleBase" id="RU365022"/>
    </source>
</evidence>
<evidence type="ECO:0000259" key="10">
    <source>
        <dbReference type="Pfam" id="PF01930"/>
    </source>
</evidence>
<dbReference type="PANTHER" id="PTHR37168">
    <property type="entry name" value="CRISPR-ASSOCIATED EXONUCLEASE CAS4"/>
    <property type="match status" value="1"/>
</dbReference>
<evidence type="ECO:0000256" key="7">
    <source>
        <dbReference type="ARBA" id="ARBA00023118"/>
    </source>
</evidence>
<comment type="cofactor">
    <cofactor evidence="9">
        <name>iron-sulfur cluster</name>
        <dbReference type="ChEBI" id="CHEBI:30408"/>
    </cofactor>
</comment>
<comment type="function">
    <text evidence="9">CRISPR (clustered regularly interspaced short palindromic repeat) is an adaptive immune system that provides protection against mobile genetic elements (viruses, transposable elements and conjugative plasmids). CRISPR clusters contain sequences complementary to antecedent mobile elements and target invading nucleic acids. CRISPR clusters are transcribed and processed into CRISPR RNA (crRNA).</text>
</comment>
<comment type="cofactor">
    <cofactor evidence="9">
        <name>Mg(2+)</name>
        <dbReference type="ChEBI" id="CHEBI:18420"/>
    </cofactor>
    <cofactor evidence="9">
        <name>Mn(2+)</name>
        <dbReference type="ChEBI" id="CHEBI:29035"/>
    </cofactor>
    <text evidence="9">Mg(2+) or Mn(2+) required for ssDNA cleavage activity.</text>
</comment>
<keyword evidence="7 9" id="KW-0051">Antiviral defense</keyword>
<evidence type="ECO:0000256" key="5">
    <source>
        <dbReference type="ARBA" id="ARBA00023004"/>
    </source>
</evidence>
<evidence type="ECO:0000256" key="8">
    <source>
        <dbReference type="ARBA" id="ARBA00023211"/>
    </source>
</evidence>
<evidence type="ECO:0000256" key="6">
    <source>
        <dbReference type="ARBA" id="ARBA00023014"/>
    </source>
</evidence>
<organism evidence="11">
    <name type="scientific">candidate division WOR-3 bacterium</name>
    <dbReference type="NCBI Taxonomy" id="2052148"/>
    <lineage>
        <taxon>Bacteria</taxon>
        <taxon>Bacteria division WOR-3</taxon>
    </lineage>
</organism>
<feature type="domain" description="DUF83" evidence="10">
    <location>
        <begin position="10"/>
        <end position="167"/>
    </location>
</feature>
<dbReference type="Pfam" id="PF01930">
    <property type="entry name" value="Cas_Cas4"/>
    <property type="match status" value="1"/>
</dbReference>
<keyword evidence="1 9" id="KW-0540">Nuclease</keyword>
<evidence type="ECO:0000256" key="1">
    <source>
        <dbReference type="ARBA" id="ARBA00022722"/>
    </source>
</evidence>
<keyword evidence="6 9" id="KW-0411">Iron-sulfur</keyword>
<evidence type="ECO:0000256" key="3">
    <source>
        <dbReference type="ARBA" id="ARBA00022801"/>
    </source>
</evidence>
<comment type="similarity">
    <text evidence="9">Belongs to the CRISPR-associated exonuclease Cas4 family.</text>
</comment>
<dbReference type="InterPro" id="IPR013343">
    <property type="entry name" value="CRISPR-assoc_prot_Cas4"/>
</dbReference>
<keyword evidence="8 9" id="KW-0464">Manganese</keyword>
<keyword evidence="5 9" id="KW-0408">Iron</keyword>
<protein>
    <recommendedName>
        <fullName evidence="9">CRISPR-associated exonuclease Cas4</fullName>
        <ecNumber evidence="9">3.1.12.1</ecNumber>
    </recommendedName>
</protein>
<evidence type="ECO:0000313" key="11">
    <source>
        <dbReference type="EMBL" id="HGK53572.1"/>
    </source>
</evidence>
<proteinExistence type="inferred from homology"/>